<protein>
    <submittedName>
        <fullName evidence="3">Uncharacterized protein</fullName>
    </submittedName>
</protein>
<gene>
    <name evidence="3" type="ORF">K490DRAFT_61546</name>
</gene>
<reference evidence="3" key="1">
    <citation type="journal article" date="2020" name="Stud. Mycol.">
        <title>101 Dothideomycetes genomes: a test case for predicting lifestyles and emergence of pathogens.</title>
        <authorList>
            <person name="Haridas S."/>
            <person name="Albert R."/>
            <person name="Binder M."/>
            <person name="Bloem J."/>
            <person name="Labutti K."/>
            <person name="Salamov A."/>
            <person name="Andreopoulos B."/>
            <person name="Baker S."/>
            <person name="Barry K."/>
            <person name="Bills G."/>
            <person name="Bluhm B."/>
            <person name="Cannon C."/>
            <person name="Castanera R."/>
            <person name="Culley D."/>
            <person name="Daum C."/>
            <person name="Ezra D."/>
            <person name="Gonzalez J."/>
            <person name="Henrissat B."/>
            <person name="Kuo A."/>
            <person name="Liang C."/>
            <person name="Lipzen A."/>
            <person name="Lutzoni F."/>
            <person name="Magnuson J."/>
            <person name="Mondo S."/>
            <person name="Nolan M."/>
            <person name="Ohm R."/>
            <person name="Pangilinan J."/>
            <person name="Park H.-J."/>
            <person name="Ramirez L."/>
            <person name="Alfaro M."/>
            <person name="Sun H."/>
            <person name="Tritt A."/>
            <person name="Yoshinaga Y."/>
            <person name="Zwiers L.-H."/>
            <person name="Turgeon B."/>
            <person name="Goodwin S."/>
            <person name="Spatafora J."/>
            <person name="Crous P."/>
            <person name="Grigoriev I."/>
        </authorList>
    </citation>
    <scope>NUCLEOTIDE SEQUENCE</scope>
    <source>
        <strain evidence="3">CBS 121410</strain>
    </source>
</reference>
<feature type="compositionally biased region" description="Basic and acidic residues" evidence="1">
    <location>
        <begin position="333"/>
        <end position="344"/>
    </location>
</feature>
<comment type="caution">
    <text evidence="3">The sequence shown here is derived from an EMBL/GenBank/DDBJ whole genome shotgun (WGS) entry which is preliminary data.</text>
</comment>
<keyword evidence="2" id="KW-0472">Membrane</keyword>
<evidence type="ECO:0000256" key="2">
    <source>
        <dbReference type="SAM" id="Phobius"/>
    </source>
</evidence>
<feature type="compositionally biased region" description="Polar residues" evidence="1">
    <location>
        <begin position="307"/>
        <end position="319"/>
    </location>
</feature>
<keyword evidence="2" id="KW-0812">Transmembrane</keyword>
<evidence type="ECO:0000313" key="3">
    <source>
        <dbReference type="EMBL" id="KAF2092102.1"/>
    </source>
</evidence>
<sequence>MSSCFSIFDTSTFDTSTFDTSTSNTSTSNTSIFDTSTFDTSTFDTFDTSTSNTSTFGTSTFGTSTFDFSIFDTSTSNTSTFDISTFDTSTFDTSTFDTSTFDTSTFDTSTFDTSTFDTSTFDTSTSNTSTFDTSIFNTSTFDTSTFDTSTFDTSTSNTSTFDTSTFDTPIFDTSISSCSSISSIPPFSTARRAVGINTIAADDLSSIQAAKPSQASQYQRFAILTQPPGPLSKVIADNNQRQNRSQRPLAFYSSHAFHPPKPLFQNAGNQPRPPRLRIKSRTATPTTVPTTSIIGAINHDKICRKQSASQYSHKTVNTDATRKRVPMQPTQSETERHDSQEDHAEKLRLAGVRELDARRTTTAPRAVPSVPAMGYVCLVTKLRSWSWKRILDWAYDVVVFCVVYYALTAAVWRKWQTIKTLDRTVGQHDRINEDVEEINEEGQGVFFWDEMEL</sequence>
<feature type="region of interest" description="Disordered" evidence="1">
    <location>
        <begin position="254"/>
        <end position="286"/>
    </location>
</feature>
<evidence type="ECO:0000256" key="1">
    <source>
        <dbReference type="SAM" id="MobiDB-lite"/>
    </source>
</evidence>
<feature type="region of interest" description="Disordered" evidence="1">
    <location>
        <begin position="307"/>
        <end position="344"/>
    </location>
</feature>
<evidence type="ECO:0000313" key="4">
    <source>
        <dbReference type="Proteomes" id="UP000799776"/>
    </source>
</evidence>
<feature type="transmembrane region" description="Helical" evidence="2">
    <location>
        <begin position="393"/>
        <end position="412"/>
    </location>
</feature>
<accession>A0A9P4I4S2</accession>
<name>A0A9P4I4S2_9PEZI</name>
<dbReference type="EMBL" id="ML978711">
    <property type="protein sequence ID" value="KAF2092102.1"/>
    <property type="molecule type" value="Genomic_DNA"/>
</dbReference>
<proteinExistence type="predicted"/>
<keyword evidence="4" id="KW-1185">Reference proteome</keyword>
<dbReference type="AlphaFoldDB" id="A0A9P4I4S2"/>
<keyword evidence="2" id="KW-1133">Transmembrane helix</keyword>
<organism evidence="3 4">
    <name type="scientific">Saccharata proteae CBS 121410</name>
    <dbReference type="NCBI Taxonomy" id="1314787"/>
    <lineage>
        <taxon>Eukaryota</taxon>
        <taxon>Fungi</taxon>
        <taxon>Dikarya</taxon>
        <taxon>Ascomycota</taxon>
        <taxon>Pezizomycotina</taxon>
        <taxon>Dothideomycetes</taxon>
        <taxon>Dothideomycetes incertae sedis</taxon>
        <taxon>Botryosphaeriales</taxon>
        <taxon>Saccharataceae</taxon>
        <taxon>Saccharata</taxon>
    </lineage>
</organism>
<dbReference type="Proteomes" id="UP000799776">
    <property type="component" value="Unassembled WGS sequence"/>
</dbReference>